<feature type="compositionally biased region" description="Basic residues" evidence="1">
    <location>
        <begin position="137"/>
        <end position="156"/>
    </location>
</feature>
<reference evidence="2 3" key="1">
    <citation type="journal article" date="2016" name="Mol. Biol. Evol.">
        <title>Comparative Genomics of Early-Diverging Mushroom-Forming Fungi Provides Insights into the Origins of Lignocellulose Decay Capabilities.</title>
        <authorList>
            <person name="Nagy L.G."/>
            <person name="Riley R."/>
            <person name="Tritt A."/>
            <person name="Adam C."/>
            <person name="Daum C."/>
            <person name="Floudas D."/>
            <person name="Sun H."/>
            <person name="Yadav J.S."/>
            <person name="Pangilinan J."/>
            <person name="Larsson K.H."/>
            <person name="Matsuura K."/>
            <person name="Barry K."/>
            <person name="Labutti K."/>
            <person name="Kuo R."/>
            <person name="Ohm R.A."/>
            <person name="Bhattacharya S.S."/>
            <person name="Shirouzu T."/>
            <person name="Yoshinaga Y."/>
            <person name="Martin F.M."/>
            <person name="Grigoriev I.V."/>
            <person name="Hibbett D.S."/>
        </authorList>
    </citation>
    <scope>NUCLEOTIDE SEQUENCE [LARGE SCALE GENOMIC DNA]</scope>
    <source>
        <strain evidence="2 3">CBS 109695</strain>
    </source>
</reference>
<evidence type="ECO:0000313" key="3">
    <source>
        <dbReference type="Proteomes" id="UP000076532"/>
    </source>
</evidence>
<gene>
    <name evidence="2" type="ORF">FIBSPDRAFT_926912</name>
</gene>
<dbReference type="EMBL" id="KV417497">
    <property type="protein sequence ID" value="KZP29781.1"/>
    <property type="molecule type" value="Genomic_DNA"/>
</dbReference>
<protein>
    <submittedName>
        <fullName evidence="2">Uncharacterized protein</fullName>
    </submittedName>
</protein>
<sequence length="221" mass="24750">MYWIRMHRLRTSVATIGRERCVTKRQWRDSKEPTRYEQREGRNLMGQQKAAIAPSGSESDKTTQPQDSEGASRRGGYPAIVIAGYPSGESLAAVVGTGIRKSNMPDWLGSPVNGPVWPADVHGRPSCFRGQLQPVTQRRRSRLRTPQKHKTRTHGMMHYRDSEERQFRASVAYRNANRAFALKGNRQAARSNVFGQWRATLKIRQLSIACGAVGVTGAGDM</sequence>
<feature type="region of interest" description="Disordered" evidence="1">
    <location>
        <begin position="25"/>
        <end position="75"/>
    </location>
</feature>
<proteinExistence type="predicted"/>
<feature type="region of interest" description="Disordered" evidence="1">
    <location>
        <begin position="134"/>
        <end position="156"/>
    </location>
</feature>
<evidence type="ECO:0000313" key="2">
    <source>
        <dbReference type="EMBL" id="KZP29781.1"/>
    </source>
</evidence>
<accession>A0A166SSP7</accession>
<name>A0A166SSP7_9AGAM</name>
<dbReference type="Proteomes" id="UP000076532">
    <property type="component" value="Unassembled WGS sequence"/>
</dbReference>
<organism evidence="2 3">
    <name type="scientific">Athelia psychrophila</name>
    <dbReference type="NCBI Taxonomy" id="1759441"/>
    <lineage>
        <taxon>Eukaryota</taxon>
        <taxon>Fungi</taxon>
        <taxon>Dikarya</taxon>
        <taxon>Basidiomycota</taxon>
        <taxon>Agaricomycotina</taxon>
        <taxon>Agaricomycetes</taxon>
        <taxon>Agaricomycetidae</taxon>
        <taxon>Atheliales</taxon>
        <taxon>Atheliaceae</taxon>
        <taxon>Athelia</taxon>
    </lineage>
</organism>
<feature type="compositionally biased region" description="Basic and acidic residues" evidence="1">
    <location>
        <begin position="25"/>
        <end position="42"/>
    </location>
</feature>
<keyword evidence="3" id="KW-1185">Reference proteome</keyword>
<dbReference type="AlphaFoldDB" id="A0A166SSP7"/>
<evidence type="ECO:0000256" key="1">
    <source>
        <dbReference type="SAM" id="MobiDB-lite"/>
    </source>
</evidence>